<proteinExistence type="predicted"/>
<keyword evidence="4" id="KW-1185">Reference proteome</keyword>
<dbReference type="Proteomes" id="UP000289708">
    <property type="component" value="Unassembled WGS sequence"/>
</dbReference>
<accession>A0A4Q0MIV0</accession>
<dbReference type="EMBL" id="RYFI01000008">
    <property type="protein sequence ID" value="RXF73540.1"/>
    <property type="molecule type" value="Genomic_DNA"/>
</dbReference>
<evidence type="ECO:0000256" key="1">
    <source>
        <dbReference type="ARBA" id="ARBA00023163"/>
    </source>
</evidence>
<dbReference type="GO" id="GO:0006355">
    <property type="term" value="P:regulation of DNA-templated transcription"/>
    <property type="evidence" value="ECO:0007669"/>
    <property type="project" value="InterPro"/>
</dbReference>
<evidence type="ECO:0000313" key="3">
    <source>
        <dbReference type="EMBL" id="RXF73540.1"/>
    </source>
</evidence>
<reference evidence="3 4" key="1">
    <citation type="submission" date="2018-12" db="EMBL/GenBank/DDBJ databases">
        <title>bacterium Hansschlegelia zhihuaiae S113.</title>
        <authorList>
            <person name="He J."/>
        </authorList>
    </citation>
    <scope>NUCLEOTIDE SEQUENCE [LARGE SCALE GENOMIC DNA]</scope>
    <source>
        <strain evidence="3 4">S 113</strain>
    </source>
</reference>
<dbReference type="InterPro" id="IPR007759">
    <property type="entry name" value="Asxl_HARE-HTH"/>
</dbReference>
<gene>
    <name evidence="3" type="ORF">EK403_10125</name>
</gene>
<name>A0A4Q0MIV0_9HYPH</name>
<keyword evidence="1" id="KW-0804">Transcription</keyword>
<dbReference type="OrthoDB" id="7605387at2"/>
<evidence type="ECO:0000259" key="2">
    <source>
        <dbReference type="PROSITE" id="PS51913"/>
    </source>
</evidence>
<comment type="caution">
    <text evidence="3">The sequence shown here is derived from an EMBL/GenBank/DDBJ whole genome shotgun (WGS) entry which is preliminary data.</text>
</comment>
<dbReference type="Pfam" id="PF05066">
    <property type="entry name" value="HARE-HTH"/>
    <property type="match status" value="1"/>
</dbReference>
<dbReference type="PROSITE" id="PS51913">
    <property type="entry name" value="HTH_HARE"/>
    <property type="match status" value="1"/>
</dbReference>
<dbReference type="AlphaFoldDB" id="A0A4Q0MIV0"/>
<evidence type="ECO:0000313" key="4">
    <source>
        <dbReference type="Proteomes" id="UP000289708"/>
    </source>
</evidence>
<organism evidence="3 4">
    <name type="scientific">Hansschlegelia zhihuaiae</name>
    <dbReference type="NCBI Taxonomy" id="405005"/>
    <lineage>
        <taxon>Bacteria</taxon>
        <taxon>Pseudomonadati</taxon>
        <taxon>Pseudomonadota</taxon>
        <taxon>Alphaproteobacteria</taxon>
        <taxon>Hyphomicrobiales</taxon>
        <taxon>Methylopilaceae</taxon>
        <taxon>Hansschlegelia</taxon>
    </lineage>
</organism>
<sequence>MHCPSSEPCRRCRIPRPHLYSYRKSGDPVDAYLEIARTVLRSERRPLTPRAILTIAYKSGIVSHQLHGKTQHKTLGARLSEDLVQRNDRSMFFRPEPGKFFLREFLTDTSLPEEYRHPVPTRRRFRDLVMGAALAVDDDALARFARDKPIDPRAILDLLQSDKCRYEDPRHRSGNSVFFRAFVCVQRGPQVLTYRLGRYREDRDAFMHKRCIGFATLVHDFEHTLFNQGDFGIVDSGVHATKVDLDIPDVAEENAEAGKGGSLSHFIWVSEQGGGDLLAVICYECPTWFEPTKRRLALNDIRWLDDPSSINDMDDFDPWSQRVLLSAVEGPLCRGRRRAEADEAYSR</sequence>
<feature type="domain" description="HTH HARE-type" evidence="2">
    <location>
        <begin position="30"/>
        <end position="105"/>
    </location>
</feature>
<protein>
    <recommendedName>
        <fullName evidence="2">HTH HARE-type domain-containing protein</fullName>
    </recommendedName>
</protein>